<keyword evidence="2" id="KW-0677">Repeat</keyword>
<comment type="caution">
    <text evidence="8">The sequence shown here is derived from an EMBL/GenBank/DDBJ whole genome shotgun (WGS) entry which is preliminary data.</text>
</comment>
<evidence type="ECO:0000256" key="5">
    <source>
        <dbReference type="PROSITE-ProRule" id="PRU00042"/>
    </source>
</evidence>
<sequence>MPKAKISPSPKSKDSKKSDSKKKDAKSKSKGSDPKNKKCEKKEEIVIDYPPRERKVRTEDLELLKLIDAGVKTFRCLTCKLVFQSIEKLIIHSCWKKYFEERIYLVDRRLYRCVRCANVFLDFQQYTDHQCLNFDLCRNTPSRAEQLIILNKWQHLDFYIKWRRENFHEYLVAICSKCGDKFYSSLAFILHSCCQNPRASRFFLCKRTKEVSWTYQEFESCLTVTHEEQTQCVCTKNLALFAQQSHMKITANVWHIAFPEQVLQLVSFLVENGQYTLSDSKLESFKCDTCQLTFDTMELFLLHTCIVGHVMDPLALHCIIFCQKCSCTFLRPDWFIKHANHCDSANLVLVRLNTEDELRMFLKSWLVGRAEEKRGNALFRCRDCCQVYCQFIDLLRHRRQVHKETLLPIRLLETFRCTECDLVMFYNVELIAHRKNCRVACQAFISEINYSMEEALEALKSWRKIGHNFILDQEQLRNFKYQTLI</sequence>
<evidence type="ECO:0000259" key="7">
    <source>
        <dbReference type="PROSITE" id="PS50157"/>
    </source>
</evidence>
<dbReference type="PROSITE" id="PS50157">
    <property type="entry name" value="ZINC_FINGER_C2H2_2"/>
    <property type="match status" value="1"/>
</dbReference>
<dbReference type="PANTHER" id="PTHR24379:SF127">
    <property type="entry name" value="BLOODY FINGERS-RELATED"/>
    <property type="match status" value="1"/>
</dbReference>
<organism evidence="8 9">
    <name type="scientific">Cichlidogyrus casuarinus</name>
    <dbReference type="NCBI Taxonomy" id="1844966"/>
    <lineage>
        <taxon>Eukaryota</taxon>
        <taxon>Metazoa</taxon>
        <taxon>Spiralia</taxon>
        <taxon>Lophotrochozoa</taxon>
        <taxon>Platyhelminthes</taxon>
        <taxon>Monogenea</taxon>
        <taxon>Monopisthocotylea</taxon>
        <taxon>Dactylogyridea</taxon>
        <taxon>Ancyrocephalidae</taxon>
        <taxon>Cichlidogyrus</taxon>
    </lineage>
</organism>
<proteinExistence type="predicted"/>
<name>A0ABD2Q1N5_9PLAT</name>
<gene>
    <name evidence="8" type="ORF">Ciccas_007949</name>
</gene>
<evidence type="ECO:0000256" key="6">
    <source>
        <dbReference type="SAM" id="MobiDB-lite"/>
    </source>
</evidence>
<dbReference type="PANTHER" id="PTHR24379">
    <property type="entry name" value="KRAB AND ZINC FINGER DOMAIN-CONTAINING"/>
    <property type="match status" value="1"/>
</dbReference>
<evidence type="ECO:0000256" key="4">
    <source>
        <dbReference type="ARBA" id="ARBA00022833"/>
    </source>
</evidence>
<protein>
    <recommendedName>
        <fullName evidence="7">C2H2-type domain-containing protein</fullName>
    </recommendedName>
</protein>
<feature type="compositionally biased region" description="Basic and acidic residues" evidence="6">
    <location>
        <begin position="11"/>
        <end position="40"/>
    </location>
</feature>
<accession>A0ABD2Q1N5</accession>
<dbReference type="PROSITE" id="PS00028">
    <property type="entry name" value="ZINC_FINGER_C2H2_1"/>
    <property type="match status" value="1"/>
</dbReference>
<dbReference type="EMBL" id="JBJKFK010001302">
    <property type="protein sequence ID" value="KAL3313449.1"/>
    <property type="molecule type" value="Genomic_DNA"/>
</dbReference>
<keyword evidence="1" id="KW-0479">Metal-binding</keyword>
<dbReference type="SMART" id="SM00355">
    <property type="entry name" value="ZnF_C2H2"/>
    <property type="match status" value="4"/>
</dbReference>
<dbReference type="GO" id="GO:0008270">
    <property type="term" value="F:zinc ion binding"/>
    <property type="evidence" value="ECO:0007669"/>
    <property type="project" value="UniProtKB-KW"/>
</dbReference>
<dbReference type="GO" id="GO:0006355">
    <property type="term" value="P:regulation of DNA-templated transcription"/>
    <property type="evidence" value="ECO:0007669"/>
    <property type="project" value="UniProtKB-ARBA"/>
</dbReference>
<feature type="region of interest" description="Disordered" evidence="6">
    <location>
        <begin position="1"/>
        <end position="40"/>
    </location>
</feature>
<dbReference type="InterPro" id="IPR013087">
    <property type="entry name" value="Znf_C2H2_type"/>
</dbReference>
<keyword evidence="9" id="KW-1185">Reference proteome</keyword>
<reference evidence="8 9" key="1">
    <citation type="submission" date="2024-11" db="EMBL/GenBank/DDBJ databases">
        <title>Adaptive evolution of stress response genes in parasites aligns with host niche diversity.</title>
        <authorList>
            <person name="Hahn C."/>
            <person name="Resl P."/>
        </authorList>
    </citation>
    <scope>NUCLEOTIDE SEQUENCE [LARGE SCALE GENOMIC DNA]</scope>
    <source>
        <strain evidence="8">EGGRZ-B1_66</strain>
        <tissue evidence="8">Body</tissue>
    </source>
</reference>
<dbReference type="Proteomes" id="UP001626550">
    <property type="component" value="Unassembled WGS sequence"/>
</dbReference>
<evidence type="ECO:0000313" key="9">
    <source>
        <dbReference type="Proteomes" id="UP001626550"/>
    </source>
</evidence>
<keyword evidence="4" id="KW-0862">Zinc</keyword>
<evidence type="ECO:0000313" key="8">
    <source>
        <dbReference type="EMBL" id="KAL3313449.1"/>
    </source>
</evidence>
<evidence type="ECO:0000256" key="3">
    <source>
        <dbReference type="ARBA" id="ARBA00022771"/>
    </source>
</evidence>
<feature type="compositionally biased region" description="Low complexity" evidence="6">
    <location>
        <begin position="1"/>
        <end position="10"/>
    </location>
</feature>
<feature type="domain" description="C2H2-type" evidence="7">
    <location>
        <begin position="379"/>
        <end position="402"/>
    </location>
</feature>
<keyword evidence="3 5" id="KW-0863">Zinc-finger</keyword>
<evidence type="ECO:0000256" key="2">
    <source>
        <dbReference type="ARBA" id="ARBA00022737"/>
    </source>
</evidence>
<dbReference type="AlphaFoldDB" id="A0ABD2Q1N5"/>
<evidence type="ECO:0000256" key="1">
    <source>
        <dbReference type="ARBA" id="ARBA00022723"/>
    </source>
</evidence>